<organism evidence="2 3">
    <name type="scientific">Daphnia sinensis</name>
    <dbReference type="NCBI Taxonomy" id="1820382"/>
    <lineage>
        <taxon>Eukaryota</taxon>
        <taxon>Metazoa</taxon>
        <taxon>Ecdysozoa</taxon>
        <taxon>Arthropoda</taxon>
        <taxon>Crustacea</taxon>
        <taxon>Branchiopoda</taxon>
        <taxon>Diplostraca</taxon>
        <taxon>Cladocera</taxon>
        <taxon>Anomopoda</taxon>
        <taxon>Daphniidae</taxon>
        <taxon>Daphnia</taxon>
        <taxon>Daphnia similis group</taxon>
    </lineage>
</organism>
<comment type="caution">
    <text evidence="2">The sequence shown here is derived from an EMBL/GenBank/DDBJ whole genome shotgun (WGS) entry which is preliminary data.</text>
</comment>
<evidence type="ECO:0000256" key="1">
    <source>
        <dbReference type="SAM" id="Coils"/>
    </source>
</evidence>
<dbReference type="AlphaFoldDB" id="A0AAD5PX63"/>
<sequence>MIGHFNSFQVLNETINKFHAKSICQGVIAGTTCASTVKNVVRSKKCLRLCSTNKSCCTHCTYKAYYIRKLLKNKSYQKLTGKIKNKARLQAIERRNRRMMQHNKELLNVVKTIEQEKEELIVRARKDSLLTHLKTLPAQLLPNV</sequence>
<dbReference type="Proteomes" id="UP000820818">
    <property type="component" value="Linkage Group LG2"/>
</dbReference>
<feature type="coiled-coil region" evidence="1">
    <location>
        <begin position="89"/>
        <end position="123"/>
    </location>
</feature>
<evidence type="ECO:0000313" key="2">
    <source>
        <dbReference type="EMBL" id="KAI9563206.1"/>
    </source>
</evidence>
<reference evidence="2 3" key="1">
    <citation type="submission" date="2022-05" db="EMBL/GenBank/DDBJ databases">
        <title>A multi-omics perspective on studying reproductive biology in Daphnia sinensis.</title>
        <authorList>
            <person name="Jia J."/>
        </authorList>
    </citation>
    <scope>NUCLEOTIDE SEQUENCE [LARGE SCALE GENOMIC DNA]</scope>
    <source>
        <strain evidence="2 3">WSL</strain>
    </source>
</reference>
<evidence type="ECO:0000313" key="3">
    <source>
        <dbReference type="Proteomes" id="UP000820818"/>
    </source>
</evidence>
<accession>A0AAD5PX63</accession>
<proteinExistence type="predicted"/>
<gene>
    <name evidence="2" type="ORF">GHT06_010664</name>
</gene>
<dbReference type="EMBL" id="WJBH02000002">
    <property type="protein sequence ID" value="KAI9563206.1"/>
    <property type="molecule type" value="Genomic_DNA"/>
</dbReference>
<name>A0AAD5PX63_9CRUS</name>
<protein>
    <submittedName>
        <fullName evidence="2">Uncharacterized protein</fullName>
    </submittedName>
</protein>
<keyword evidence="1" id="KW-0175">Coiled coil</keyword>
<keyword evidence="3" id="KW-1185">Reference proteome</keyword>